<dbReference type="AlphaFoldDB" id="A0A6J4KZB0"/>
<organism evidence="2">
    <name type="scientific">uncultured Chloroflexia bacterium</name>
    <dbReference type="NCBI Taxonomy" id="1672391"/>
    <lineage>
        <taxon>Bacteria</taxon>
        <taxon>Bacillati</taxon>
        <taxon>Chloroflexota</taxon>
        <taxon>Chloroflexia</taxon>
        <taxon>environmental samples</taxon>
    </lineage>
</organism>
<dbReference type="EMBL" id="CADCTR010001895">
    <property type="protein sequence ID" value="CAA9318201.1"/>
    <property type="molecule type" value="Genomic_DNA"/>
</dbReference>
<evidence type="ECO:0000256" key="1">
    <source>
        <dbReference type="SAM" id="Phobius"/>
    </source>
</evidence>
<proteinExistence type="predicted"/>
<protein>
    <recommendedName>
        <fullName evidence="3">Glycosyltransferase RgtA/B/C/D-like domain-containing protein</fullName>
    </recommendedName>
</protein>
<name>A0A6J4KZB0_9CHLR</name>
<feature type="transmembrane region" description="Helical" evidence="1">
    <location>
        <begin position="21"/>
        <end position="40"/>
    </location>
</feature>
<feature type="non-terminal residue" evidence="2">
    <location>
        <position position="192"/>
    </location>
</feature>
<keyword evidence="1" id="KW-1133">Transmembrane helix</keyword>
<feature type="transmembrane region" description="Helical" evidence="1">
    <location>
        <begin position="144"/>
        <end position="163"/>
    </location>
</feature>
<sequence>MIRRYISSSGDGGWRPLASEHGLPLLVFTLVAVVLTWPLASHLGTAFPSEPGEGAQDLWEKMWNLWWFTTALREGVNPFHTDMLFYPKGASLLFHPLNPTSALMALPFRIVAGPIVSYNMVVLLSFVLAGYAVFLLVRRMGCGRAAALGGGLAFTACSFHIFHMRLSHLELMPIQWLPFYALALDAVLRKPT</sequence>
<keyword evidence="1" id="KW-0812">Transmembrane</keyword>
<keyword evidence="1" id="KW-0472">Membrane</keyword>
<feature type="transmembrane region" description="Helical" evidence="1">
    <location>
        <begin position="115"/>
        <end position="137"/>
    </location>
</feature>
<evidence type="ECO:0008006" key="3">
    <source>
        <dbReference type="Google" id="ProtNLM"/>
    </source>
</evidence>
<accession>A0A6J4KZB0</accession>
<gene>
    <name evidence="2" type="ORF">AVDCRST_MAG93-5615</name>
</gene>
<reference evidence="2" key="1">
    <citation type="submission" date="2020-02" db="EMBL/GenBank/DDBJ databases">
        <authorList>
            <person name="Meier V. D."/>
        </authorList>
    </citation>
    <scope>NUCLEOTIDE SEQUENCE</scope>
    <source>
        <strain evidence="2">AVDCRST_MAG93</strain>
    </source>
</reference>
<evidence type="ECO:0000313" key="2">
    <source>
        <dbReference type="EMBL" id="CAA9318201.1"/>
    </source>
</evidence>